<sequence>MIDIEGVSKVLEGRKVLDNINLHINKGSIFGLIGPNGAGKTTLIKCIVGIYEIDNGKIIINNEIAKNNVNIRSIIGYVPDFIHFYPYFKVDDMIKFYRNTYYSWNDKRFEQLIKIFNIDTKKKIRNLSKGMKTQLSILLNLSIMPRILILDEPTSGLDPVIRKKVLNLIVDEVSQNQTTVFISTHNLGEVERICDHIGIIHEGKIIEEEKIEDLKNKIGKLQVVFKDTLPEEVKNHDDILKIEKRGRVYHIVVKDMKEMYTFIENYNPVILETINMDLEEIFLYKMGGEGYEFETNSI</sequence>
<dbReference type="Proteomes" id="UP000037267">
    <property type="component" value="Unassembled WGS sequence"/>
</dbReference>
<dbReference type="InterPro" id="IPR003593">
    <property type="entry name" value="AAA+_ATPase"/>
</dbReference>
<protein>
    <submittedName>
        <fullName evidence="6">ABC-type multidrug transport system, ATPase component</fullName>
    </submittedName>
</protein>
<keyword evidence="7" id="KW-1185">Reference proteome</keyword>
<dbReference type="PANTHER" id="PTHR42711:SF5">
    <property type="entry name" value="ABC TRANSPORTER ATP-BINDING PROTEIN NATA"/>
    <property type="match status" value="1"/>
</dbReference>
<dbReference type="AlphaFoldDB" id="A0A0L0WDH3"/>
<dbReference type="InterPro" id="IPR050763">
    <property type="entry name" value="ABC_transporter_ATP-binding"/>
</dbReference>
<comment type="similarity">
    <text evidence="1">Belongs to the ABC transporter superfamily.</text>
</comment>
<keyword evidence="4" id="KW-0067">ATP-binding</keyword>
<dbReference type="InterPro" id="IPR027417">
    <property type="entry name" value="P-loop_NTPase"/>
</dbReference>
<dbReference type="PANTHER" id="PTHR42711">
    <property type="entry name" value="ABC TRANSPORTER ATP-BINDING PROTEIN"/>
    <property type="match status" value="1"/>
</dbReference>
<gene>
    <name evidence="6" type="ORF">CLPU_3c03020</name>
</gene>
<dbReference type="RefSeq" id="WP_050354497.1">
    <property type="nucleotide sequence ID" value="NZ_LGSS01000003.1"/>
</dbReference>
<accession>A0A0L0WDH3</accession>
<evidence type="ECO:0000259" key="5">
    <source>
        <dbReference type="PROSITE" id="PS50893"/>
    </source>
</evidence>
<evidence type="ECO:0000256" key="1">
    <source>
        <dbReference type="ARBA" id="ARBA00005417"/>
    </source>
</evidence>
<evidence type="ECO:0000256" key="4">
    <source>
        <dbReference type="ARBA" id="ARBA00022840"/>
    </source>
</evidence>
<reference evidence="7" key="1">
    <citation type="submission" date="2015-07" db="EMBL/GenBank/DDBJ databases">
        <title>Draft genome sequence of the purine-degrading Gottschalkia purinilyticum DSM 1384 (formerly Clostridium purinilyticum).</title>
        <authorList>
            <person name="Poehlein A."/>
            <person name="Schiel-Bengelsdorf B."/>
            <person name="Bengelsdorf F.R."/>
            <person name="Daniel R."/>
            <person name="Duerre P."/>
        </authorList>
    </citation>
    <scope>NUCLEOTIDE SEQUENCE [LARGE SCALE GENOMIC DNA]</scope>
    <source>
        <strain evidence="7">DSM 1384</strain>
    </source>
</reference>
<dbReference type="PROSITE" id="PS50893">
    <property type="entry name" value="ABC_TRANSPORTER_2"/>
    <property type="match status" value="1"/>
</dbReference>
<organism evidence="6 7">
    <name type="scientific">Gottschalkia purinilytica</name>
    <name type="common">Clostridium purinilyticum</name>
    <dbReference type="NCBI Taxonomy" id="1503"/>
    <lineage>
        <taxon>Bacteria</taxon>
        <taxon>Bacillati</taxon>
        <taxon>Bacillota</taxon>
        <taxon>Tissierellia</taxon>
        <taxon>Tissierellales</taxon>
        <taxon>Gottschalkiaceae</taxon>
        <taxon>Gottschalkia</taxon>
    </lineage>
</organism>
<evidence type="ECO:0000256" key="2">
    <source>
        <dbReference type="ARBA" id="ARBA00022448"/>
    </source>
</evidence>
<dbReference type="InterPro" id="IPR003439">
    <property type="entry name" value="ABC_transporter-like_ATP-bd"/>
</dbReference>
<evidence type="ECO:0000313" key="6">
    <source>
        <dbReference type="EMBL" id="KNF09522.1"/>
    </source>
</evidence>
<dbReference type="CDD" id="cd03230">
    <property type="entry name" value="ABC_DR_subfamily_A"/>
    <property type="match status" value="1"/>
</dbReference>
<dbReference type="SMART" id="SM00382">
    <property type="entry name" value="AAA"/>
    <property type="match status" value="1"/>
</dbReference>
<comment type="caution">
    <text evidence="6">The sequence shown here is derived from an EMBL/GenBank/DDBJ whole genome shotgun (WGS) entry which is preliminary data.</text>
</comment>
<keyword evidence="2" id="KW-0813">Transport</keyword>
<dbReference type="OrthoDB" id="9804819at2"/>
<keyword evidence="3" id="KW-0547">Nucleotide-binding</keyword>
<name>A0A0L0WDH3_GOTPU</name>
<dbReference type="GO" id="GO:0005524">
    <property type="term" value="F:ATP binding"/>
    <property type="evidence" value="ECO:0007669"/>
    <property type="project" value="UniProtKB-KW"/>
</dbReference>
<dbReference type="GO" id="GO:0016887">
    <property type="term" value="F:ATP hydrolysis activity"/>
    <property type="evidence" value="ECO:0007669"/>
    <property type="project" value="InterPro"/>
</dbReference>
<evidence type="ECO:0000313" key="7">
    <source>
        <dbReference type="Proteomes" id="UP000037267"/>
    </source>
</evidence>
<proteinExistence type="inferred from homology"/>
<dbReference type="STRING" id="1503.CLPU_3c03020"/>
<dbReference type="SUPFAM" id="SSF52540">
    <property type="entry name" value="P-loop containing nucleoside triphosphate hydrolases"/>
    <property type="match status" value="1"/>
</dbReference>
<feature type="domain" description="ABC transporter" evidence="5">
    <location>
        <begin position="2"/>
        <end position="227"/>
    </location>
</feature>
<dbReference type="Gene3D" id="3.40.50.300">
    <property type="entry name" value="P-loop containing nucleotide triphosphate hydrolases"/>
    <property type="match status" value="1"/>
</dbReference>
<dbReference type="EMBL" id="LGSS01000003">
    <property type="protein sequence ID" value="KNF09522.1"/>
    <property type="molecule type" value="Genomic_DNA"/>
</dbReference>
<dbReference type="Pfam" id="PF00005">
    <property type="entry name" value="ABC_tran"/>
    <property type="match status" value="1"/>
</dbReference>
<evidence type="ECO:0000256" key="3">
    <source>
        <dbReference type="ARBA" id="ARBA00022741"/>
    </source>
</evidence>